<evidence type="ECO:0008006" key="9">
    <source>
        <dbReference type="Google" id="ProtNLM"/>
    </source>
</evidence>
<feature type="transmembrane region" description="Helical" evidence="6">
    <location>
        <begin position="256"/>
        <end position="281"/>
    </location>
</feature>
<name>A0A4T0EB36_AURPU</name>
<comment type="caution">
    <text evidence="7">The sequence shown here is derived from an EMBL/GenBank/DDBJ whole genome shotgun (WGS) entry which is preliminary data.</text>
</comment>
<evidence type="ECO:0000256" key="2">
    <source>
        <dbReference type="ARBA" id="ARBA00022692"/>
    </source>
</evidence>
<evidence type="ECO:0000256" key="5">
    <source>
        <dbReference type="SAM" id="MobiDB-lite"/>
    </source>
</evidence>
<keyword evidence="2 6" id="KW-0812">Transmembrane</keyword>
<evidence type="ECO:0000313" key="8">
    <source>
        <dbReference type="Proteomes" id="UP000304947"/>
    </source>
</evidence>
<feature type="transmembrane region" description="Helical" evidence="6">
    <location>
        <begin position="290"/>
        <end position="313"/>
    </location>
</feature>
<evidence type="ECO:0000256" key="3">
    <source>
        <dbReference type="ARBA" id="ARBA00022989"/>
    </source>
</evidence>
<feature type="region of interest" description="Disordered" evidence="5">
    <location>
        <begin position="1"/>
        <end position="24"/>
    </location>
</feature>
<dbReference type="InterPro" id="IPR037185">
    <property type="entry name" value="EmrE-like"/>
</dbReference>
<accession>A0A4T0EB36</accession>
<sequence length="516" mass="56215">MDSPRVSARSVSKELPWSAKRPPSVASTTASVRKGVLLLTPYDDIFFSLRENYKGLDAHRLPPTSLTCADLNLNNPARSLFKTGLSRETFVDCKIHDSFDPRTIAHLSTANAHLAIDRFCADKIAKVSSYISPLYFPLDRFRNFTPDPERAYLFNDTAISIMARFEFVDSTVDLDGIDVQVGIDSNVDFLVKDREVVCRETLQRVVNEFWRNNKGVFLILLAQATGSTMDAIVRFLQQGGHGMHPFQVIFAHSVHYLPLAEATVFRFLVPIITAWACSVFLGQTFSRTELAAGVIALLGVVIIAHPAAIFGRVDDDIELPHKPNKIDDVSSGQRLLAIFVSVIGVLGASAAYTLIRVIGSRAHALISVNYFALISTFGSAGALLVLPGMGFTMPHGAREWLLLSLLGVLGFVLQFLLTAGLQLDRTSKATSMLYTGILFALAFDWAIWGVFPGFWSCIGGAVVIASTLWSALQKSKSASVSASPKKEVIDEESALLGTQTEGSEEAARAGAIRNSV</sequence>
<keyword evidence="4 6" id="KW-0472">Membrane</keyword>
<feature type="region of interest" description="Disordered" evidence="5">
    <location>
        <begin position="496"/>
        <end position="516"/>
    </location>
</feature>
<evidence type="ECO:0000256" key="4">
    <source>
        <dbReference type="ARBA" id="ARBA00023136"/>
    </source>
</evidence>
<evidence type="ECO:0000256" key="6">
    <source>
        <dbReference type="SAM" id="Phobius"/>
    </source>
</evidence>
<evidence type="ECO:0000256" key="1">
    <source>
        <dbReference type="ARBA" id="ARBA00004141"/>
    </source>
</evidence>
<proteinExistence type="predicted"/>
<gene>
    <name evidence="7" type="ORF">D6C83_01092</name>
</gene>
<organism evidence="7 8">
    <name type="scientific">Aureobasidium pullulans</name>
    <name type="common">Black yeast</name>
    <name type="synonym">Pullularia pullulans</name>
    <dbReference type="NCBI Taxonomy" id="5580"/>
    <lineage>
        <taxon>Eukaryota</taxon>
        <taxon>Fungi</taxon>
        <taxon>Dikarya</taxon>
        <taxon>Ascomycota</taxon>
        <taxon>Pezizomycotina</taxon>
        <taxon>Dothideomycetes</taxon>
        <taxon>Dothideomycetidae</taxon>
        <taxon>Dothideales</taxon>
        <taxon>Saccotheciaceae</taxon>
        <taxon>Aureobasidium</taxon>
    </lineage>
</organism>
<evidence type="ECO:0000313" key="7">
    <source>
        <dbReference type="EMBL" id="TIA71074.1"/>
    </source>
</evidence>
<dbReference type="Proteomes" id="UP000304947">
    <property type="component" value="Unassembled WGS sequence"/>
</dbReference>
<feature type="transmembrane region" description="Helical" evidence="6">
    <location>
        <begin position="333"/>
        <end position="355"/>
    </location>
</feature>
<dbReference type="PANTHER" id="PTHR22911">
    <property type="entry name" value="ACYL-MALONYL CONDENSING ENZYME-RELATED"/>
    <property type="match status" value="1"/>
</dbReference>
<reference evidence="7 8" key="1">
    <citation type="submission" date="2018-10" db="EMBL/GenBank/DDBJ databases">
        <title>Fifty Aureobasidium pullulans genomes reveal a recombining polyextremotolerant generalist.</title>
        <authorList>
            <person name="Gostincar C."/>
            <person name="Turk M."/>
            <person name="Zajc J."/>
            <person name="Gunde-Cimerman N."/>
        </authorList>
    </citation>
    <scope>NUCLEOTIDE SEQUENCE [LARGE SCALE GENOMIC DNA]</scope>
    <source>
        <strain evidence="7 8">EXF-3380</strain>
    </source>
</reference>
<feature type="transmembrane region" description="Helical" evidence="6">
    <location>
        <begin position="431"/>
        <end position="447"/>
    </location>
</feature>
<feature type="transmembrane region" description="Helical" evidence="6">
    <location>
        <begin position="400"/>
        <end position="419"/>
    </location>
</feature>
<dbReference type="EMBL" id="QZBU01000176">
    <property type="protein sequence ID" value="TIA71074.1"/>
    <property type="molecule type" value="Genomic_DNA"/>
</dbReference>
<keyword evidence="3 6" id="KW-1133">Transmembrane helix</keyword>
<dbReference type="PANTHER" id="PTHR22911:SF6">
    <property type="entry name" value="SOLUTE CARRIER FAMILY 35 MEMBER G1"/>
    <property type="match status" value="1"/>
</dbReference>
<dbReference type="GO" id="GO:0016020">
    <property type="term" value="C:membrane"/>
    <property type="evidence" value="ECO:0007669"/>
    <property type="project" value="UniProtKB-SubCell"/>
</dbReference>
<dbReference type="SUPFAM" id="SSF103481">
    <property type="entry name" value="Multidrug resistance efflux transporter EmrE"/>
    <property type="match status" value="2"/>
</dbReference>
<feature type="transmembrane region" description="Helical" evidence="6">
    <location>
        <begin position="367"/>
        <end position="388"/>
    </location>
</feature>
<protein>
    <recommendedName>
        <fullName evidence="9">EamA domain-containing protein</fullName>
    </recommendedName>
</protein>
<comment type="subcellular location">
    <subcellularLocation>
        <location evidence="1">Membrane</location>
        <topology evidence="1">Multi-pass membrane protein</topology>
    </subcellularLocation>
</comment>
<feature type="transmembrane region" description="Helical" evidence="6">
    <location>
        <begin position="453"/>
        <end position="472"/>
    </location>
</feature>
<dbReference type="AlphaFoldDB" id="A0A4T0EB36"/>